<evidence type="ECO:0000313" key="5">
    <source>
        <dbReference type="Proteomes" id="UP001225134"/>
    </source>
</evidence>
<keyword evidence="5" id="KW-1185">Reference proteome</keyword>
<keyword evidence="3" id="KW-0687">Ribonucleoprotein</keyword>
<comment type="function">
    <text evidence="3">Binds together with bS18 to 16S ribosomal RNA.</text>
</comment>
<dbReference type="PANTHER" id="PTHR21011">
    <property type="entry name" value="MITOCHONDRIAL 28S RIBOSOMAL PROTEIN S6"/>
    <property type="match status" value="1"/>
</dbReference>
<dbReference type="InterPro" id="IPR020814">
    <property type="entry name" value="Ribosomal_S6_plastid/chlpt"/>
</dbReference>
<dbReference type="Gene3D" id="3.30.70.60">
    <property type="match status" value="1"/>
</dbReference>
<evidence type="ECO:0000256" key="1">
    <source>
        <dbReference type="ARBA" id="ARBA00009512"/>
    </source>
</evidence>
<keyword evidence="3 4" id="KW-0689">Ribosomal protein</keyword>
<dbReference type="InterPro" id="IPR035980">
    <property type="entry name" value="Ribosomal_bS6_sf"/>
</dbReference>
<comment type="similarity">
    <text evidence="1 3">Belongs to the bacterial ribosomal protein bS6 family.</text>
</comment>
<dbReference type="InterPro" id="IPR014717">
    <property type="entry name" value="Transl_elong_EF1B/ribsomal_bS6"/>
</dbReference>
<dbReference type="RefSeq" id="WP_066728564.1">
    <property type="nucleotide sequence ID" value="NZ_CAMPUK010000012.1"/>
</dbReference>
<accession>A0ABT7HIL6</accession>
<proteinExistence type="inferred from homology"/>
<protein>
    <recommendedName>
        <fullName evidence="2 3">Small ribosomal subunit protein bS6</fullName>
    </recommendedName>
</protein>
<dbReference type="EMBL" id="JASSPP010000003">
    <property type="protein sequence ID" value="MDK9580357.1"/>
    <property type="molecule type" value="Genomic_DNA"/>
</dbReference>
<dbReference type="CDD" id="cd00473">
    <property type="entry name" value="bS6"/>
    <property type="match status" value="1"/>
</dbReference>
<dbReference type="Pfam" id="PF01250">
    <property type="entry name" value="Ribosomal_S6"/>
    <property type="match status" value="1"/>
</dbReference>
<sequence>MTKYEIMFILTTQISDEEKKACVETVETLLTQNGATEVSTEIMGERKLAYPIKKKENGYYVLTSFVMDGTKLTNVETKLNITENILKYMIVKNEK</sequence>
<dbReference type="PANTHER" id="PTHR21011:SF1">
    <property type="entry name" value="SMALL RIBOSOMAL SUBUNIT PROTEIN BS6M"/>
    <property type="match status" value="1"/>
</dbReference>
<dbReference type="NCBIfam" id="TIGR00166">
    <property type="entry name" value="S6"/>
    <property type="match status" value="1"/>
</dbReference>
<dbReference type="GO" id="GO:0005840">
    <property type="term" value="C:ribosome"/>
    <property type="evidence" value="ECO:0007669"/>
    <property type="project" value="UniProtKB-KW"/>
</dbReference>
<evidence type="ECO:0000256" key="2">
    <source>
        <dbReference type="ARBA" id="ARBA00035294"/>
    </source>
</evidence>
<dbReference type="HAMAP" id="MF_00360">
    <property type="entry name" value="Ribosomal_bS6"/>
    <property type="match status" value="1"/>
</dbReference>
<gene>
    <name evidence="3 4" type="primary">rpsF</name>
    <name evidence="4" type="ORF">QQA45_02345</name>
</gene>
<name>A0ABT7HIL6_9FUSO</name>
<dbReference type="Proteomes" id="UP001225134">
    <property type="component" value="Unassembled WGS sequence"/>
</dbReference>
<evidence type="ECO:0000256" key="3">
    <source>
        <dbReference type="HAMAP-Rule" id="MF_00360"/>
    </source>
</evidence>
<organism evidence="4 5">
    <name type="scientific">Sneathia sanguinegens</name>
    <dbReference type="NCBI Taxonomy" id="40543"/>
    <lineage>
        <taxon>Bacteria</taxon>
        <taxon>Fusobacteriati</taxon>
        <taxon>Fusobacteriota</taxon>
        <taxon>Fusobacteriia</taxon>
        <taxon>Fusobacteriales</taxon>
        <taxon>Leptotrichiaceae</taxon>
        <taxon>Sneathia</taxon>
    </lineage>
</organism>
<keyword evidence="3" id="KW-0694">RNA-binding</keyword>
<reference evidence="4 5" key="1">
    <citation type="submission" date="2023-06" db="EMBL/GenBank/DDBJ databases">
        <title>Antibody response to the Sneathia vaginalis cytopathogenic toxin A during pregnancy.</title>
        <authorList>
            <person name="Mccoy Z.T."/>
            <person name="Serrano M.G."/>
            <person name="Spaine K."/>
            <person name="Edwards D.J."/>
            <person name="Buck G.A."/>
            <person name="Jefferson K."/>
        </authorList>
    </citation>
    <scope>NUCLEOTIDE SEQUENCE [LARGE SCALE GENOMIC DNA]</scope>
    <source>
        <strain evidence="4 5">CCUG 42621</strain>
    </source>
</reference>
<dbReference type="SUPFAM" id="SSF54995">
    <property type="entry name" value="Ribosomal protein S6"/>
    <property type="match status" value="1"/>
</dbReference>
<dbReference type="InterPro" id="IPR000529">
    <property type="entry name" value="Ribosomal_bS6"/>
</dbReference>
<evidence type="ECO:0000313" key="4">
    <source>
        <dbReference type="EMBL" id="MDK9580357.1"/>
    </source>
</evidence>
<comment type="caution">
    <text evidence="4">The sequence shown here is derived from an EMBL/GenBank/DDBJ whole genome shotgun (WGS) entry which is preliminary data.</text>
</comment>
<keyword evidence="3" id="KW-0699">rRNA-binding</keyword>